<feature type="compositionally biased region" description="Acidic residues" evidence="1">
    <location>
        <begin position="95"/>
        <end position="105"/>
    </location>
</feature>
<feature type="region of interest" description="Disordered" evidence="1">
    <location>
        <begin position="42"/>
        <end position="76"/>
    </location>
</feature>
<gene>
    <name evidence="2" type="ORF">M9458_028428</name>
</gene>
<dbReference type="Proteomes" id="UP001529510">
    <property type="component" value="Unassembled WGS sequence"/>
</dbReference>
<comment type="caution">
    <text evidence="2">The sequence shown here is derived from an EMBL/GenBank/DDBJ whole genome shotgun (WGS) entry which is preliminary data.</text>
</comment>
<feature type="region of interest" description="Disordered" evidence="1">
    <location>
        <begin position="92"/>
        <end position="113"/>
    </location>
</feature>
<keyword evidence="3" id="KW-1185">Reference proteome</keyword>
<accession>A0ABD0PPX4</accession>
<dbReference type="EMBL" id="JAMKFB020000014">
    <property type="protein sequence ID" value="KAL0176098.1"/>
    <property type="molecule type" value="Genomic_DNA"/>
</dbReference>
<evidence type="ECO:0000313" key="3">
    <source>
        <dbReference type="Proteomes" id="UP001529510"/>
    </source>
</evidence>
<dbReference type="AlphaFoldDB" id="A0ABD0PPX4"/>
<name>A0ABD0PPX4_CIRMR</name>
<sequence length="113" mass="12180">MSKGERLMEDGYSRARFETADSLNDTPLQRCNTEGVLRNTADEPFVSLAQDPTTPLKKLGNAQESVASSEEDEDVDVVESLSVLPVTADVVLSTGEEDSDEDNEIDVISLGSS</sequence>
<evidence type="ECO:0000256" key="1">
    <source>
        <dbReference type="SAM" id="MobiDB-lite"/>
    </source>
</evidence>
<evidence type="ECO:0000313" key="2">
    <source>
        <dbReference type="EMBL" id="KAL0176098.1"/>
    </source>
</evidence>
<reference evidence="2 3" key="1">
    <citation type="submission" date="2024-05" db="EMBL/GenBank/DDBJ databases">
        <title>Genome sequencing and assembly of Indian major carp, Cirrhinus mrigala (Hamilton, 1822).</title>
        <authorList>
            <person name="Mohindra V."/>
            <person name="Chowdhury L.M."/>
            <person name="Lal K."/>
            <person name="Jena J.K."/>
        </authorList>
    </citation>
    <scope>NUCLEOTIDE SEQUENCE [LARGE SCALE GENOMIC DNA]</scope>
    <source>
        <strain evidence="2">CM1030</strain>
        <tissue evidence="2">Blood</tissue>
    </source>
</reference>
<organism evidence="2 3">
    <name type="scientific">Cirrhinus mrigala</name>
    <name type="common">Mrigala</name>
    <dbReference type="NCBI Taxonomy" id="683832"/>
    <lineage>
        <taxon>Eukaryota</taxon>
        <taxon>Metazoa</taxon>
        <taxon>Chordata</taxon>
        <taxon>Craniata</taxon>
        <taxon>Vertebrata</taxon>
        <taxon>Euteleostomi</taxon>
        <taxon>Actinopterygii</taxon>
        <taxon>Neopterygii</taxon>
        <taxon>Teleostei</taxon>
        <taxon>Ostariophysi</taxon>
        <taxon>Cypriniformes</taxon>
        <taxon>Cyprinidae</taxon>
        <taxon>Labeoninae</taxon>
        <taxon>Labeonini</taxon>
        <taxon>Cirrhinus</taxon>
    </lineage>
</organism>
<proteinExistence type="predicted"/>
<protein>
    <submittedName>
        <fullName evidence="2">Uncharacterized protein</fullName>
    </submittedName>
</protein>